<accession>A0A1C5HAD3</accession>
<dbReference type="Proteomes" id="UP000198215">
    <property type="component" value="Chromosome I"/>
</dbReference>
<gene>
    <name evidence="1" type="ORF">GA0070614_1036</name>
</gene>
<dbReference type="AlphaFoldDB" id="A0A1C5HAD3"/>
<evidence type="ECO:0008006" key="3">
    <source>
        <dbReference type="Google" id="ProtNLM"/>
    </source>
</evidence>
<organism evidence="1 2">
    <name type="scientific">Micromonospora coxensis</name>
    <dbReference type="NCBI Taxonomy" id="356852"/>
    <lineage>
        <taxon>Bacteria</taxon>
        <taxon>Bacillati</taxon>
        <taxon>Actinomycetota</taxon>
        <taxon>Actinomycetes</taxon>
        <taxon>Micromonosporales</taxon>
        <taxon>Micromonosporaceae</taxon>
        <taxon>Micromonospora</taxon>
    </lineage>
</organism>
<evidence type="ECO:0000313" key="1">
    <source>
        <dbReference type="EMBL" id="SCG42996.1"/>
    </source>
</evidence>
<protein>
    <recommendedName>
        <fullName evidence="3">CchlQ</fullName>
    </recommendedName>
</protein>
<keyword evidence="2" id="KW-1185">Reference proteome</keyword>
<dbReference type="EMBL" id="LT607753">
    <property type="protein sequence ID" value="SCG42996.1"/>
    <property type="molecule type" value="Genomic_DNA"/>
</dbReference>
<dbReference type="OrthoDB" id="3402039at2"/>
<proteinExistence type="predicted"/>
<sequence length="176" mass="19496">MSTMDWMPLLSTGAGALIALSGSLLVDLRRERDTRSRDRDLDRWRTCVDFALALDAAHTALRTVPAGDRQAAGVAMTEAGAYQARERLLMSGTPDLVVAGEAAFHRLVAMRKLIGAGSDLRSPAGHESYHEFAETLWTFRMAVRKHFGHRAIQPGALERRDWSERHECAYCVTATD</sequence>
<evidence type="ECO:0000313" key="2">
    <source>
        <dbReference type="Proteomes" id="UP000198215"/>
    </source>
</evidence>
<reference evidence="2" key="1">
    <citation type="submission" date="2016-06" db="EMBL/GenBank/DDBJ databases">
        <authorList>
            <person name="Varghese N."/>
            <person name="Submissions Spin"/>
        </authorList>
    </citation>
    <scope>NUCLEOTIDE SEQUENCE [LARGE SCALE GENOMIC DNA]</scope>
    <source>
        <strain evidence="2">DSM 45161</strain>
    </source>
</reference>
<dbReference type="RefSeq" id="WP_088974879.1">
    <property type="nucleotide sequence ID" value="NZ_LT607753.1"/>
</dbReference>
<name>A0A1C5HAD3_9ACTN</name>